<dbReference type="PATRIC" id="fig|1544413.3.peg.853"/>
<dbReference type="UniPathway" id="UPA00060"/>
<dbReference type="Pfam" id="PF01266">
    <property type="entry name" value="DAO"/>
    <property type="match status" value="1"/>
</dbReference>
<dbReference type="Gene3D" id="3.30.9.10">
    <property type="entry name" value="D-Amino Acid Oxidase, subunit A, domain 2"/>
    <property type="match status" value="1"/>
</dbReference>
<dbReference type="OrthoDB" id="3214401at2"/>
<dbReference type="GO" id="GO:0005737">
    <property type="term" value="C:cytoplasm"/>
    <property type="evidence" value="ECO:0007669"/>
    <property type="project" value="TreeGrafter"/>
</dbReference>
<dbReference type="GO" id="GO:0043799">
    <property type="term" value="F:glycine oxidase activity"/>
    <property type="evidence" value="ECO:0007669"/>
    <property type="project" value="UniProtKB-EC"/>
</dbReference>
<proteinExistence type="predicted"/>
<evidence type="ECO:0000256" key="2">
    <source>
        <dbReference type="ARBA" id="ARBA00022977"/>
    </source>
</evidence>
<evidence type="ECO:0000313" key="7">
    <source>
        <dbReference type="EMBL" id="KQB86643.1"/>
    </source>
</evidence>
<dbReference type="GO" id="GO:0050660">
    <property type="term" value="F:flavin adenine dinucleotide binding"/>
    <property type="evidence" value="ECO:0007669"/>
    <property type="project" value="InterPro"/>
</dbReference>
<keyword evidence="2" id="KW-0784">Thiamine biosynthesis</keyword>
<evidence type="ECO:0000256" key="3">
    <source>
        <dbReference type="ARBA" id="ARBA00023002"/>
    </source>
</evidence>
<dbReference type="EC" id="1.4.3.19" evidence="5"/>
<evidence type="ECO:0000256" key="1">
    <source>
        <dbReference type="ARBA" id="ARBA00004948"/>
    </source>
</evidence>
<reference evidence="7 8" key="1">
    <citation type="submission" date="2015-10" db="EMBL/GenBank/DDBJ databases">
        <title>Corynebacteirum lowii and Corynebacterium oculi species nova, derived from human clinical disease and and emended description of Corynebacterium mastiditis.</title>
        <authorList>
            <person name="Bernard K."/>
            <person name="Pacheco A.L."/>
            <person name="Mcdougall C."/>
            <person name="Burtx T."/>
            <person name="Weibe D."/>
            <person name="Tyler S."/>
            <person name="Olson A.B."/>
            <person name="Cnockaert M."/>
            <person name="Eguchi H."/>
            <person name="Kuwahara T."/>
            <person name="Nakayama-Imaohji H."/>
            <person name="Boudewijins M."/>
            <person name="Van Hoecke F."/>
            <person name="Bernier A.-M."/>
            <person name="Vandamme P."/>
        </authorList>
    </citation>
    <scope>NUCLEOTIDE SEQUENCE [LARGE SCALE GENOMIC DNA]</scope>
    <source>
        <strain evidence="7 8">NML 130206</strain>
    </source>
</reference>
<organism evidence="7 8">
    <name type="scientific">Corynebacterium lowii</name>
    <dbReference type="NCBI Taxonomy" id="1544413"/>
    <lineage>
        <taxon>Bacteria</taxon>
        <taxon>Bacillati</taxon>
        <taxon>Actinomycetota</taxon>
        <taxon>Actinomycetes</taxon>
        <taxon>Mycobacteriales</taxon>
        <taxon>Corynebacteriaceae</taxon>
        <taxon>Corynebacterium</taxon>
    </lineage>
</organism>
<evidence type="ECO:0000256" key="4">
    <source>
        <dbReference type="ARBA" id="ARBA00049872"/>
    </source>
</evidence>
<dbReference type="InterPro" id="IPR036188">
    <property type="entry name" value="FAD/NAD-bd_sf"/>
</dbReference>
<dbReference type="EMBL" id="LKEV01000002">
    <property type="protein sequence ID" value="KQB86643.1"/>
    <property type="molecule type" value="Genomic_DNA"/>
</dbReference>
<evidence type="ECO:0000313" key="8">
    <source>
        <dbReference type="Proteomes" id="UP000050488"/>
    </source>
</evidence>
<feature type="domain" description="FAD dependent oxidoreductase" evidence="6">
    <location>
        <begin position="5"/>
        <end position="336"/>
    </location>
</feature>
<protein>
    <recommendedName>
        <fullName evidence="5">glycine oxidase</fullName>
        <ecNumber evidence="5">1.4.3.19</ecNumber>
    </recommendedName>
</protein>
<gene>
    <name evidence="7" type="primary">hcnC</name>
    <name evidence="7" type="ORF">Clow_00851</name>
</gene>
<comment type="caution">
    <text evidence="7">The sequence shown here is derived from an EMBL/GenBank/DDBJ whole genome shotgun (WGS) entry which is preliminary data.</text>
</comment>
<dbReference type="STRING" id="1544413.Clow_00851"/>
<dbReference type="GO" id="GO:0009229">
    <property type="term" value="P:thiamine diphosphate biosynthetic process"/>
    <property type="evidence" value="ECO:0007669"/>
    <property type="project" value="UniProtKB-UniPathway"/>
</dbReference>
<evidence type="ECO:0000256" key="5">
    <source>
        <dbReference type="ARBA" id="ARBA00050018"/>
    </source>
</evidence>
<dbReference type="InterPro" id="IPR006076">
    <property type="entry name" value="FAD-dep_OxRdtase"/>
</dbReference>
<keyword evidence="8" id="KW-1185">Reference proteome</keyword>
<dbReference type="PANTHER" id="PTHR13847">
    <property type="entry name" value="SARCOSINE DEHYDROGENASE-RELATED"/>
    <property type="match status" value="1"/>
</dbReference>
<dbReference type="Proteomes" id="UP000050488">
    <property type="component" value="Unassembled WGS sequence"/>
</dbReference>
<dbReference type="RefSeq" id="WP_055176730.1">
    <property type="nucleotide sequence ID" value="NZ_JAUSQY010000001.1"/>
</dbReference>
<comment type="catalytic activity">
    <reaction evidence="4">
        <text>glycine + O2 + H2O = glyoxylate + H2O2 + NH4(+)</text>
        <dbReference type="Rhea" id="RHEA:11532"/>
        <dbReference type="ChEBI" id="CHEBI:15377"/>
        <dbReference type="ChEBI" id="CHEBI:15379"/>
        <dbReference type="ChEBI" id="CHEBI:16240"/>
        <dbReference type="ChEBI" id="CHEBI:28938"/>
        <dbReference type="ChEBI" id="CHEBI:36655"/>
        <dbReference type="ChEBI" id="CHEBI:57305"/>
        <dbReference type="EC" id="1.4.3.19"/>
    </reaction>
</comment>
<dbReference type="AlphaFoldDB" id="A0A0Q0ZA35"/>
<accession>A0A0Q0ZA35</accession>
<dbReference type="SUPFAM" id="SSF51905">
    <property type="entry name" value="FAD/NAD(P)-binding domain"/>
    <property type="match status" value="1"/>
</dbReference>
<evidence type="ECO:0000259" key="6">
    <source>
        <dbReference type="Pfam" id="PF01266"/>
    </source>
</evidence>
<dbReference type="NCBIfam" id="TIGR02352">
    <property type="entry name" value="thiamin_ThiO"/>
    <property type="match status" value="1"/>
</dbReference>
<sequence length="359" mass="38100">MSQRVYVVGAGIIGLTTAFELSERGVSVTLIDPAPASGASHFAGGMLAPVAEVQYRQEPLYPLMRESAALYPDLLERLGRVTDLPLGYHNHGTLVVAADRADAQHLAELTEHQQAHGMEAQRLTLREARRLEPALSPALAGVVSIPSDTQVEPRLLTAALRDALTRRGITFLKATVTGLSEGHLDTDRGPLDTRGAQVVLAAGLGMASISTGLRLRPVYGDILVARSPGLLDRVVRGFVRDRPIYLIPRGETLAIGATSREDHRGDTPLGAVRDLLDDACQIVPALEEAGLVEWGTGARPGTPDDLPYLGRISPQVVVSTGYFRHGILLAALGGLAGARLALGEAPGFDLSACAPQRHK</sequence>
<dbReference type="GO" id="GO:0009228">
    <property type="term" value="P:thiamine biosynthetic process"/>
    <property type="evidence" value="ECO:0007669"/>
    <property type="project" value="UniProtKB-KW"/>
</dbReference>
<name>A0A0Q0ZA35_9CORY</name>
<dbReference type="PANTHER" id="PTHR13847:SF289">
    <property type="entry name" value="GLYCINE OXIDASE"/>
    <property type="match status" value="1"/>
</dbReference>
<keyword evidence="3 7" id="KW-0560">Oxidoreductase</keyword>
<dbReference type="SUPFAM" id="SSF54373">
    <property type="entry name" value="FAD-linked reductases, C-terminal domain"/>
    <property type="match status" value="1"/>
</dbReference>
<dbReference type="InterPro" id="IPR012727">
    <property type="entry name" value="Gly_oxidase_ThiO"/>
</dbReference>
<dbReference type="Gene3D" id="3.50.50.60">
    <property type="entry name" value="FAD/NAD(P)-binding domain"/>
    <property type="match status" value="1"/>
</dbReference>
<comment type="pathway">
    <text evidence="1">Cofactor biosynthesis; thiamine diphosphate biosynthesis.</text>
</comment>